<evidence type="ECO:0000313" key="6">
    <source>
        <dbReference type="Proteomes" id="UP000287233"/>
    </source>
</evidence>
<protein>
    <submittedName>
        <fullName evidence="5">Bis(5'-nucleosyl)-tetraphosphatase (Asymmetrical)</fullName>
    </submittedName>
</protein>
<dbReference type="InterPro" id="IPR011146">
    <property type="entry name" value="HIT-like"/>
</dbReference>
<evidence type="ECO:0000256" key="1">
    <source>
        <dbReference type="PIRSR" id="PIRSR601310-1"/>
    </source>
</evidence>
<dbReference type="PRINTS" id="PR00332">
    <property type="entry name" value="HISTRIAD"/>
</dbReference>
<dbReference type="KEGG" id="bih:BIP78_0306"/>
<evidence type="ECO:0000313" key="5">
    <source>
        <dbReference type="EMBL" id="QAA76072.1"/>
    </source>
</evidence>
<dbReference type="PANTHER" id="PTHR46648:SF1">
    <property type="entry name" value="ADENOSINE 5'-MONOPHOSPHORAMIDASE HNT1"/>
    <property type="match status" value="1"/>
</dbReference>
<dbReference type="Gene3D" id="3.30.428.10">
    <property type="entry name" value="HIT-like"/>
    <property type="match status" value="1"/>
</dbReference>
<evidence type="ECO:0000256" key="2">
    <source>
        <dbReference type="PIRSR" id="PIRSR601310-3"/>
    </source>
</evidence>
<accession>A0A410FSW0</accession>
<gene>
    <name evidence="5" type="ORF">BIP78_0306</name>
</gene>
<sequence>MDDCVFCRIVAGDSPASVVYGDDVVMAFLDLRPVNPGHTLVIPKCHAATLADLDEETGRHLWTIAAHTAAALRQSGLRCEGINLRLADGEAAGQEVPHVHLHVVPRYRGDPVQRGAGRGTRPSREELDRIAAQIRSRYGYRSVDRLLP</sequence>
<evidence type="ECO:0000259" key="4">
    <source>
        <dbReference type="PROSITE" id="PS51084"/>
    </source>
</evidence>
<proteinExistence type="predicted"/>
<dbReference type="PANTHER" id="PTHR46648">
    <property type="entry name" value="HIT FAMILY PROTEIN 1"/>
    <property type="match status" value="1"/>
</dbReference>
<feature type="domain" description="HIT" evidence="4">
    <location>
        <begin position="5"/>
        <end position="113"/>
    </location>
</feature>
<feature type="short sequence motif" description="Histidine triad motif" evidence="2 3">
    <location>
        <begin position="98"/>
        <end position="102"/>
    </location>
</feature>
<feature type="active site" description="Tele-AMP-histidine intermediate" evidence="1">
    <location>
        <position position="100"/>
    </location>
</feature>
<dbReference type="SUPFAM" id="SSF54197">
    <property type="entry name" value="HIT-like"/>
    <property type="match status" value="1"/>
</dbReference>
<dbReference type="PROSITE" id="PS00892">
    <property type="entry name" value="HIT_1"/>
    <property type="match status" value="1"/>
</dbReference>
<dbReference type="AlphaFoldDB" id="A0A410FSW0"/>
<reference evidence="6" key="1">
    <citation type="submission" date="2018-12" db="EMBL/GenBank/DDBJ databases">
        <title>Complete genome sequence of an uncultured bacterium of the candidate phylum Bipolaricaulota.</title>
        <authorList>
            <person name="Kadnikov V.V."/>
            <person name="Mardanov A.V."/>
            <person name="Beletsky A.V."/>
            <person name="Frank Y.A."/>
            <person name="Karnachuk O.V."/>
            <person name="Ravin N.V."/>
        </authorList>
    </citation>
    <scope>NUCLEOTIDE SEQUENCE [LARGE SCALE GENOMIC DNA]</scope>
</reference>
<dbReference type="InterPro" id="IPR036265">
    <property type="entry name" value="HIT-like_sf"/>
</dbReference>
<dbReference type="GO" id="GO:0009117">
    <property type="term" value="P:nucleotide metabolic process"/>
    <property type="evidence" value="ECO:0007669"/>
    <property type="project" value="TreeGrafter"/>
</dbReference>
<dbReference type="GO" id="GO:0003824">
    <property type="term" value="F:catalytic activity"/>
    <property type="evidence" value="ECO:0007669"/>
    <property type="project" value="InterPro"/>
</dbReference>
<dbReference type="InterPro" id="IPR019808">
    <property type="entry name" value="Histidine_triad_CS"/>
</dbReference>
<dbReference type="Proteomes" id="UP000287233">
    <property type="component" value="Chromosome"/>
</dbReference>
<dbReference type="InterPro" id="IPR001310">
    <property type="entry name" value="Histidine_triad_HIT"/>
</dbReference>
<dbReference type="PROSITE" id="PS51084">
    <property type="entry name" value="HIT_2"/>
    <property type="match status" value="1"/>
</dbReference>
<evidence type="ECO:0000256" key="3">
    <source>
        <dbReference type="PROSITE-ProRule" id="PRU00464"/>
    </source>
</evidence>
<name>A0A410FSW0_BIPS1</name>
<organism evidence="5 6">
    <name type="scientific">Bipolaricaulis sibiricus</name>
    <dbReference type="NCBI Taxonomy" id="2501609"/>
    <lineage>
        <taxon>Bacteria</taxon>
        <taxon>Candidatus Bipolaricaulota</taxon>
        <taxon>Candidatus Bipolaricaulia</taxon>
        <taxon>Candidatus Bipolaricaulales</taxon>
        <taxon>Candidatus Bipolaricaulaceae</taxon>
        <taxon>Candidatus Bipolaricaulis</taxon>
    </lineage>
</organism>
<dbReference type="Pfam" id="PF01230">
    <property type="entry name" value="HIT"/>
    <property type="match status" value="1"/>
</dbReference>
<dbReference type="EMBL" id="CP034928">
    <property type="protein sequence ID" value="QAA76072.1"/>
    <property type="molecule type" value="Genomic_DNA"/>
</dbReference>